<organism evidence="2 3">
    <name type="scientific">Paenirhodobacter populi</name>
    <dbReference type="NCBI Taxonomy" id="2306993"/>
    <lineage>
        <taxon>Bacteria</taxon>
        <taxon>Pseudomonadati</taxon>
        <taxon>Pseudomonadota</taxon>
        <taxon>Alphaproteobacteria</taxon>
        <taxon>Rhodobacterales</taxon>
        <taxon>Rhodobacter group</taxon>
        <taxon>Paenirhodobacter</taxon>
    </lineage>
</organism>
<evidence type="ECO:0000256" key="1">
    <source>
        <dbReference type="SAM" id="Phobius"/>
    </source>
</evidence>
<name>A0A443J4K3_9RHOB</name>
<keyword evidence="3" id="KW-1185">Reference proteome</keyword>
<feature type="transmembrane region" description="Helical" evidence="1">
    <location>
        <begin position="211"/>
        <end position="232"/>
    </location>
</feature>
<keyword evidence="1" id="KW-1133">Transmembrane helix</keyword>
<evidence type="ECO:0000313" key="3">
    <source>
        <dbReference type="Proteomes" id="UP000285710"/>
    </source>
</evidence>
<feature type="transmembrane region" description="Helical" evidence="1">
    <location>
        <begin position="362"/>
        <end position="391"/>
    </location>
</feature>
<feature type="transmembrane region" description="Helical" evidence="1">
    <location>
        <begin position="132"/>
        <end position="154"/>
    </location>
</feature>
<feature type="transmembrane region" description="Helical" evidence="1">
    <location>
        <begin position="63"/>
        <end position="83"/>
    </location>
</feature>
<keyword evidence="1" id="KW-0472">Membrane</keyword>
<reference evidence="2 3" key="2">
    <citation type="submission" date="2019-01" db="EMBL/GenBank/DDBJ databases">
        <authorList>
            <person name="Li Y."/>
        </authorList>
    </citation>
    <scope>NUCLEOTIDE SEQUENCE [LARGE SCALE GENOMIC DNA]</scope>
    <source>
        <strain evidence="2 3">2D-5</strain>
    </source>
</reference>
<dbReference type="Proteomes" id="UP000285710">
    <property type="component" value="Unassembled WGS sequence"/>
</dbReference>
<feature type="transmembrane region" description="Helical" evidence="1">
    <location>
        <begin position="441"/>
        <end position="465"/>
    </location>
</feature>
<evidence type="ECO:0008006" key="4">
    <source>
        <dbReference type="Google" id="ProtNLM"/>
    </source>
</evidence>
<feature type="transmembrane region" description="Helical" evidence="1">
    <location>
        <begin position="279"/>
        <end position="299"/>
    </location>
</feature>
<reference evidence="2 3" key="1">
    <citation type="submission" date="2019-01" db="EMBL/GenBank/DDBJ databases">
        <title>Sinorhodobacter populi sp. nov. isolated from the symptomatic bark tissue of Populus euramericana canker.</title>
        <authorList>
            <person name="Xu G."/>
        </authorList>
    </citation>
    <scope>NUCLEOTIDE SEQUENCE [LARGE SCALE GENOMIC DNA]</scope>
    <source>
        <strain evidence="2 3">2D-5</strain>
    </source>
</reference>
<gene>
    <name evidence="2" type="ORF">D2T33_01590</name>
</gene>
<feature type="transmembrane region" description="Helical" evidence="1">
    <location>
        <begin position="22"/>
        <end position="51"/>
    </location>
</feature>
<comment type="caution">
    <text evidence="2">The sequence shown here is derived from an EMBL/GenBank/DDBJ whole genome shotgun (WGS) entry which is preliminary data.</text>
</comment>
<dbReference type="RefSeq" id="WP_128268598.1">
    <property type="nucleotide sequence ID" value="NZ_SAUW01000001.1"/>
</dbReference>
<feature type="transmembrane region" description="Helical" evidence="1">
    <location>
        <begin position="327"/>
        <end position="350"/>
    </location>
</feature>
<feature type="transmembrane region" description="Helical" evidence="1">
    <location>
        <begin position="252"/>
        <end position="272"/>
    </location>
</feature>
<accession>A0A443J4K3</accession>
<feature type="transmembrane region" description="Helical" evidence="1">
    <location>
        <begin position="411"/>
        <end position="434"/>
    </location>
</feature>
<feature type="transmembrane region" description="Helical" evidence="1">
    <location>
        <begin position="174"/>
        <end position="199"/>
    </location>
</feature>
<proteinExistence type="predicted"/>
<protein>
    <recommendedName>
        <fullName evidence="4">Citrate transporter</fullName>
    </recommendedName>
</protein>
<dbReference type="AlphaFoldDB" id="A0A443J4K3"/>
<evidence type="ECO:0000313" key="2">
    <source>
        <dbReference type="EMBL" id="RWR15591.1"/>
    </source>
</evidence>
<dbReference type="EMBL" id="SAUW01000001">
    <property type="protein sequence ID" value="RWR15591.1"/>
    <property type="molecule type" value="Genomic_DNA"/>
</dbReference>
<keyword evidence="1" id="KW-0812">Transmembrane</keyword>
<sequence>MTAPARGTTGTAVAPVVWMQCLMLAALVIGEIGGFGVVSLIAAGLAVATTVMQWPRLLPQARLFFALAAAGAGAVVVLAPQAIPQLRIALLQGVGFGALMMVLGLLRQPVRRAAITRAAAEYLLSFGARGRFAAILSGSHFMSLMFNIGIIAMIGDLVHAGKGPEARTDPPRRAVVLAAMRGAALATVWSPIGLGFAIVTAGIPGIPALPFMVLCFGFTLAAMALSALRPMLPAEASGRHSAAPVTTAGQGSPKAVAETLAVSALLLGLAILLHQWLEVSFTIVSVFLLPVFSFIWLALESRSEHGALAPRLCNALTAMGDLRSESAIFMSANVIGACLSIAVQASPLWGAIQSGGFAGLPVLLACLVIVPLVAACYLPNSIVVVMAVQLLGPTPLGQDHPMALGLTLAVGWAMAIGVSPISAMTLISGAFCAVPPRRIAWGWNVPFVVSVTALAAVAVTLVYLAGW</sequence>
<feature type="transmembrane region" description="Helical" evidence="1">
    <location>
        <begin position="89"/>
        <end position="106"/>
    </location>
</feature>